<comment type="cofactor">
    <cofactor evidence="5">
        <name>FAD</name>
        <dbReference type="ChEBI" id="CHEBI:57692"/>
    </cofactor>
    <text evidence="5">Binds 1 FAD per subunit.</text>
</comment>
<dbReference type="STRING" id="1122619.GCA_000373745_02035"/>
<dbReference type="AlphaFoldDB" id="A0A378XFX8"/>
<dbReference type="GO" id="GO:0003955">
    <property type="term" value="F:NAD(P)H dehydrogenase (quinone) activity"/>
    <property type="evidence" value="ECO:0007669"/>
    <property type="project" value="TreeGrafter"/>
</dbReference>
<feature type="domain" description="Pyridine nucleotide-disulphide oxidoreductase dimerisation" evidence="7">
    <location>
        <begin position="346"/>
        <end position="449"/>
    </location>
</feature>
<name>A0A378XFX8_9BURK</name>
<dbReference type="InterPro" id="IPR016156">
    <property type="entry name" value="FAD/NAD-linked_Rdtase_dimer_sf"/>
</dbReference>
<dbReference type="Pfam" id="PF07992">
    <property type="entry name" value="Pyr_redox_2"/>
    <property type="match status" value="1"/>
</dbReference>
<evidence type="ECO:0000259" key="7">
    <source>
        <dbReference type="Pfam" id="PF02852"/>
    </source>
</evidence>
<feature type="domain" description="FAD/NAD(P)-binding" evidence="8">
    <location>
        <begin position="7"/>
        <end position="323"/>
    </location>
</feature>
<dbReference type="InterPro" id="IPR004099">
    <property type="entry name" value="Pyr_nucl-diS_OxRdtase_dimer"/>
</dbReference>
<dbReference type="NCBIfam" id="NF004939">
    <property type="entry name" value="PRK06292.1-1"/>
    <property type="match status" value="1"/>
</dbReference>
<feature type="disulfide bond" description="Redox-active" evidence="6">
    <location>
        <begin position="43"/>
        <end position="48"/>
    </location>
</feature>
<proteinExistence type="inferred from homology"/>
<reference evidence="9 12" key="2">
    <citation type="submission" date="2020-12" db="EMBL/GenBank/DDBJ databases">
        <title>FDA dAtabase for Regulatory Grade micrObial Sequences (FDA-ARGOS): Supporting development and validation of Infectious Disease Dx tests.</title>
        <authorList>
            <person name="Sproer C."/>
            <person name="Gronow S."/>
            <person name="Severitt S."/>
            <person name="Schroder I."/>
            <person name="Tallon L."/>
            <person name="Sadzewicz L."/>
            <person name="Zhao X."/>
            <person name="Boylan J."/>
            <person name="Ott S."/>
            <person name="Bowen H."/>
            <person name="Vavikolanu K."/>
            <person name="Mehta A."/>
            <person name="Aluvathingal J."/>
            <person name="Nadendla S."/>
            <person name="Lowell S."/>
            <person name="Myers T."/>
            <person name="Yan Y."/>
            <person name="Sichtig H."/>
        </authorList>
    </citation>
    <scope>NUCLEOTIDE SEQUENCE [LARGE SCALE GENOMIC DNA]</scope>
    <source>
        <strain evidence="9 12">FDAARGOS_872</strain>
    </source>
</reference>
<dbReference type="EC" id="1.8.1.4" evidence="10"/>
<dbReference type="RefSeq" id="WP_018575216.1">
    <property type="nucleotide sequence ID" value="NZ_CP065725.1"/>
</dbReference>
<dbReference type="InterPro" id="IPR023753">
    <property type="entry name" value="FAD/NAD-binding_dom"/>
</dbReference>
<dbReference type="Gene3D" id="3.50.50.60">
    <property type="entry name" value="FAD/NAD(P)-binding domain"/>
    <property type="match status" value="2"/>
</dbReference>
<dbReference type="InterPro" id="IPR001100">
    <property type="entry name" value="Pyr_nuc-diS_OxRdtase"/>
</dbReference>
<keyword evidence="5" id="KW-0547">Nucleotide-binding</keyword>
<feature type="active site" description="Proton acceptor" evidence="4">
    <location>
        <position position="439"/>
    </location>
</feature>
<evidence type="ECO:0000259" key="8">
    <source>
        <dbReference type="Pfam" id="PF07992"/>
    </source>
</evidence>
<evidence type="ECO:0000256" key="6">
    <source>
        <dbReference type="PIRSR" id="PIRSR000350-4"/>
    </source>
</evidence>
<dbReference type="Proteomes" id="UP000254603">
    <property type="component" value="Unassembled WGS sequence"/>
</dbReference>
<dbReference type="InterPro" id="IPR036188">
    <property type="entry name" value="FAD/NAD-bd_sf"/>
</dbReference>
<dbReference type="GO" id="GO:0004148">
    <property type="term" value="F:dihydrolipoyl dehydrogenase (NADH) activity"/>
    <property type="evidence" value="ECO:0007669"/>
    <property type="project" value="UniProtKB-EC"/>
</dbReference>
<dbReference type="EMBL" id="UGSB01000001">
    <property type="protein sequence ID" value="SUA55711.1"/>
    <property type="molecule type" value="Genomic_DNA"/>
</dbReference>
<evidence type="ECO:0000256" key="4">
    <source>
        <dbReference type="PIRSR" id="PIRSR000350-2"/>
    </source>
</evidence>
<dbReference type="GO" id="GO:0050660">
    <property type="term" value="F:flavin adenine dinucleotide binding"/>
    <property type="evidence" value="ECO:0007669"/>
    <property type="project" value="TreeGrafter"/>
</dbReference>
<feature type="binding site" evidence="5">
    <location>
        <position position="308"/>
    </location>
    <ligand>
        <name>FAD</name>
        <dbReference type="ChEBI" id="CHEBI:57692"/>
    </ligand>
</feature>
<feature type="binding site" evidence="5">
    <location>
        <position position="266"/>
    </location>
    <ligand>
        <name>NAD(+)</name>
        <dbReference type="ChEBI" id="CHEBI:57540"/>
    </ligand>
</feature>
<dbReference type="PRINTS" id="PR00411">
    <property type="entry name" value="PNDRDTASEI"/>
</dbReference>
<dbReference type="PRINTS" id="PR00368">
    <property type="entry name" value="FADPNR"/>
</dbReference>
<dbReference type="Pfam" id="PF02852">
    <property type="entry name" value="Pyr_redox_dim"/>
    <property type="match status" value="1"/>
</dbReference>
<keyword evidence="10" id="KW-0560">Oxidoreductase</keyword>
<sequence length="470" mass="50720">MKTRQVDVAIIGAGTAGLYALREVKRAKKSFVLIDRGPLGTTCARVGCMPSKVALHAAELWSMREEQKRYGISGTEKLVIDRTATWAKVRSMRDGFAGGAADNAIKSAGEHLLMGEASFLEPTVLQVEDKDGLQRIEAKAVVIAVGSRPVVPSILTSFSDYLITTDQLFELEKLPERLGLLGLGAIGLEMGLAMQRLGVEVVGADMAETIGGIRDPEVAKYAQQAFAEDLPMFLGEPARLEAAEQGVQLVSGDNKVRVDKVLVALGRRPNIDQLNLAEAGFKLDEHGMPKFNLNTLQIEDYPVYLVGDANAHRTLMHEASAEGAIAGFNACREVAQAFERKTSLAIAFTQPDIISVGAGFNDLNEDEVLIGTAYSKSDGRSRILSSKEGVLRIYADKKDGKLLGAAMVGARAEHIAQFLALAISQKMTARELLATPFYHPVVEELVQSAVQNIVRAMPESPYPFGLTAIN</sequence>
<feature type="binding site" evidence="5">
    <location>
        <position position="52"/>
    </location>
    <ligand>
        <name>FAD</name>
        <dbReference type="ChEBI" id="CHEBI:57692"/>
    </ligand>
</feature>
<dbReference type="OrthoDB" id="178496at2"/>
<reference evidence="10 11" key="1">
    <citation type="submission" date="2018-06" db="EMBL/GenBank/DDBJ databases">
        <authorList>
            <consortium name="Pathogen Informatics"/>
            <person name="Doyle S."/>
        </authorList>
    </citation>
    <scope>NUCLEOTIDE SEQUENCE [LARGE SCALE GENOMIC DNA]</scope>
    <source>
        <strain evidence="10 11">NCTC11997</strain>
    </source>
</reference>
<dbReference type="Gene3D" id="3.30.390.30">
    <property type="match status" value="1"/>
</dbReference>
<evidence type="ECO:0000313" key="10">
    <source>
        <dbReference type="EMBL" id="SUA55711.1"/>
    </source>
</evidence>
<comment type="similarity">
    <text evidence="1">Belongs to the class-I pyridine nucleotide-disulfide oxidoreductase family.</text>
</comment>
<gene>
    <name evidence="10" type="primary">pdhD</name>
    <name evidence="9" type="ORF">I6G29_09175</name>
    <name evidence="10" type="ORF">NCTC11997_01901</name>
</gene>
<dbReference type="EMBL" id="CP065725">
    <property type="protein sequence ID" value="QPT39341.1"/>
    <property type="molecule type" value="Genomic_DNA"/>
</dbReference>
<evidence type="ECO:0000256" key="5">
    <source>
        <dbReference type="PIRSR" id="PIRSR000350-3"/>
    </source>
</evidence>
<evidence type="ECO:0000313" key="12">
    <source>
        <dbReference type="Proteomes" id="UP000594903"/>
    </source>
</evidence>
<dbReference type="SUPFAM" id="SSF55424">
    <property type="entry name" value="FAD/NAD-linked reductases, dimerisation (C-terminal) domain"/>
    <property type="match status" value="1"/>
</dbReference>
<protein>
    <submittedName>
        <fullName evidence="10">Dihydrolipoyl dehydrogenase</fullName>
        <ecNumber evidence="10">1.8.1.4</ecNumber>
    </submittedName>
</protein>
<feature type="binding site" evidence="5">
    <location>
        <begin position="182"/>
        <end position="189"/>
    </location>
    <ligand>
        <name>NAD(+)</name>
        <dbReference type="ChEBI" id="CHEBI:57540"/>
    </ligand>
</feature>
<keyword evidence="2" id="KW-0285">Flavoprotein</keyword>
<evidence type="ECO:0000256" key="3">
    <source>
        <dbReference type="ARBA" id="ARBA00022827"/>
    </source>
</evidence>
<dbReference type="SUPFAM" id="SSF51905">
    <property type="entry name" value="FAD/NAD(P)-binding domain"/>
    <property type="match status" value="1"/>
</dbReference>
<evidence type="ECO:0000256" key="2">
    <source>
        <dbReference type="ARBA" id="ARBA00022630"/>
    </source>
</evidence>
<evidence type="ECO:0000313" key="9">
    <source>
        <dbReference type="EMBL" id="QPT39341.1"/>
    </source>
</evidence>
<evidence type="ECO:0000313" key="11">
    <source>
        <dbReference type="Proteomes" id="UP000254603"/>
    </source>
</evidence>
<keyword evidence="5" id="KW-0520">NAD</keyword>
<accession>A0A378XFX8</accession>
<dbReference type="PANTHER" id="PTHR43014:SF4">
    <property type="entry name" value="PYRIDINE NUCLEOTIDE-DISULFIDE OXIDOREDUCTASE RCLA-RELATED"/>
    <property type="match status" value="1"/>
</dbReference>
<evidence type="ECO:0000256" key="1">
    <source>
        <dbReference type="ARBA" id="ARBA00007532"/>
    </source>
</evidence>
<dbReference type="Proteomes" id="UP000594903">
    <property type="component" value="Chromosome"/>
</dbReference>
<organism evidence="10 11">
    <name type="scientific">Oligella ureolytica</name>
    <dbReference type="NCBI Taxonomy" id="90244"/>
    <lineage>
        <taxon>Bacteria</taxon>
        <taxon>Pseudomonadati</taxon>
        <taxon>Pseudomonadota</taxon>
        <taxon>Betaproteobacteria</taxon>
        <taxon>Burkholderiales</taxon>
        <taxon>Alcaligenaceae</taxon>
        <taxon>Oligella</taxon>
    </lineage>
</organism>
<dbReference type="PANTHER" id="PTHR43014">
    <property type="entry name" value="MERCURIC REDUCTASE"/>
    <property type="match status" value="1"/>
</dbReference>
<dbReference type="PIRSF" id="PIRSF000350">
    <property type="entry name" value="Mercury_reductase_MerA"/>
    <property type="match status" value="1"/>
</dbReference>
<keyword evidence="12" id="KW-1185">Reference proteome</keyword>
<keyword evidence="3 5" id="KW-0274">FAD</keyword>